<dbReference type="InterPro" id="IPR011109">
    <property type="entry name" value="DNA_bind_recombinase_dom"/>
</dbReference>
<protein>
    <recommendedName>
        <fullName evidence="3">Recombinase domain-containing protein</fullName>
    </recommendedName>
</protein>
<evidence type="ECO:0000313" key="4">
    <source>
        <dbReference type="EMBL" id="EST27001.1"/>
    </source>
</evidence>
<keyword evidence="5" id="KW-1185">Reference proteome</keyword>
<dbReference type="Proteomes" id="UP000017984">
    <property type="component" value="Chromosome"/>
</dbReference>
<proteinExistence type="predicted"/>
<sequence>MTHPGEAPKLREAVDLFLETRSDADAATFLNKQGITTPRGNEWRREVFHRWSVNPKIAGLDKAGEPIEGWGQRVLEPEIFRRVQETHAERDEQRAKPRDAYEYMLTGGCAVCGECSTAMIGSRAHADAPPSYKCDGCGKTRINADRLEDTVAEYVLAELLKPGARERLEALLRDIEAEVGRLREHIAGGDERFAGLKDLYKRGLMVETAFVEAKKATEKDLRDARVRLKHLELMTDLPVGDVHDLVAWWRTASLDAKRGLVLLEIVHVRVSPRGEGGNDPRARVAIDWREPAAA</sequence>
<dbReference type="PROSITE" id="PS51737">
    <property type="entry name" value="RECOMBINASE_DNA_BIND"/>
    <property type="match status" value="1"/>
</dbReference>
<dbReference type="PATRIC" id="fig|1352936.5.peg.5488"/>
<dbReference type="InterPro" id="IPR038109">
    <property type="entry name" value="DNA_bind_recomb_sf"/>
</dbReference>
<dbReference type="AlphaFoldDB" id="V6K6G1"/>
<keyword evidence="2" id="KW-0233">DNA recombination</keyword>
<evidence type="ECO:0000256" key="2">
    <source>
        <dbReference type="ARBA" id="ARBA00023172"/>
    </source>
</evidence>
<feature type="domain" description="Recombinase" evidence="3">
    <location>
        <begin position="1"/>
        <end position="93"/>
    </location>
</feature>
<organism evidence="4 5">
    <name type="scientific">Streptomyces roseochromogenus subsp. oscitans DS 12.976</name>
    <dbReference type="NCBI Taxonomy" id="1352936"/>
    <lineage>
        <taxon>Bacteria</taxon>
        <taxon>Bacillati</taxon>
        <taxon>Actinomycetota</taxon>
        <taxon>Actinomycetes</taxon>
        <taxon>Kitasatosporales</taxon>
        <taxon>Streptomycetaceae</taxon>
        <taxon>Streptomyces</taxon>
    </lineage>
</organism>
<dbReference type="STRING" id="1352936.M878_26265"/>
<dbReference type="EMBL" id="AWQX01000218">
    <property type="protein sequence ID" value="EST27001.1"/>
    <property type="molecule type" value="Genomic_DNA"/>
</dbReference>
<accession>V6K6G1</accession>
<evidence type="ECO:0000313" key="5">
    <source>
        <dbReference type="Proteomes" id="UP000017984"/>
    </source>
</evidence>
<evidence type="ECO:0000259" key="3">
    <source>
        <dbReference type="PROSITE" id="PS51737"/>
    </source>
</evidence>
<dbReference type="Pfam" id="PF07508">
    <property type="entry name" value="Recombinase"/>
    <property type="match status" value="1"/>
</dbReference>
<dbReference type="GO" id="GO:0000150">
    <property type="term" value="F:DNA strand exchange activity"/>
    <property type="evidence" value="ECO:0007669"/>
    <property type="project" value="InterPro"/>
</dbReference>
<gene>
    <name evidence="4" type="ORF">M878_26265</name>
</gene>
<dbReference type="Gene3D" id="3.90.1750.20">
    <property type="entry name" value="Putative Large Serine Recombinase, Chain B, Domain 2"/>
    <property type="match status" value="1"/>
</dbReference>
<keyword evidence="1" id="KW-0238">DNA-binding</keyword>
<dbReference type="InterPro" id="IPR050639">
    <property type="entry name" value="SSR_resolvase"/>
</dbReference>
<dbReference type="GO" id="GO:0003677">
    <property type="term" value="F:DNA binding"/>
    <property type="evidence" value="ECO:0007669"/>
    <property type="project" value="UniProtKB-KW"/>
</dbReference>
<reference evidence="4 5" key="1">
    <citation type="journal article" date="2014" name="Genome Announc.">
        <title>Draft Genome Sequence of Streptomyces roseochromogenes subsp. oscitans DS 12.976, Producer of the Aminocoumarin Antibiotic Clorobiocin.</title>
        <authorList>
            <person name="Ruckert C."/>
            <person name="Kalinowski J."/>
            <person name="Heide L."/>
            <person name="Apel A.K."/>
        </authorList>
    </citation>
    <scope>NUCLEOTIDE SEQUENCE [LARGE SCALE GENOMIC DNA]</scope>
    <source>
        <strain evidence="4 5">DS 12.976</strain>
    </source>
</reference>
<dbReference type="PANTHER" id="PTHR30461">
    <property type="entry name" value="DNA-INVERTASE FROM LAMBDOID PROPHAGE"/>
    <property type="match status" value="1"/>
</dbReference>
<name>V6K6G1_STRRC</name>
<dbReference type="PANTHER" id="PTHR30461:SF2">
    <property type="entry name" value="SERINE RECOMBINASE PINE-RELATED"/>
    <property type="match status" value="1"/>
</dbReference>
<dbReference type="HOGENOM" id="CLU_946356_0_0_11"/>
<evidence type="ECO:0000256" key="1">
    <source>
        <dbReference type="ARBA" id="ARBA00023125"/>
    </source>
</evidence>
<comment type="caution">
    <text evidence="4">The sequence shown here is derived from an EMBL/GenBank/DDBJ whole genome shotgun (WGS) entry which is preliminary data.</text>
</comment>